<accession>A0A2V2LKV3</accession>
<dbReference type="SUPFAM" id="SSF51182">
    <property type="entry name" value="RmlC-like cupins"/>
    <property type="match status" value="1"/>
</dbReference>
<protein>
    <submittedName>
        <fullName evidence="2">Dimethlysulfonioproprionate lyase DddL</fullName>
    </submittedName>
</protein>
<dbReference type="Proteomes" id="UP000245680">
    <property type="component" value="Unassembled WGS sequence"/>
</dbReference>
<dbReference type="InterPro" id="IPR031723">
    <property type="entry name" value="DMSP_lyase"/>
</dbReference>
<sequence>MSAFDQSPAPGDAVSSGAPEPLPRLSARPDWRYLLQETYELYRYSSSGGSDKIRAHMRKVRETISRLMQDDPAVRAPTPARVPVTDHLNRALDSGRSTPLAPIVRCIEHVREQLQWQYGYDRVPRGLAARYGFAELAGPNGPVESPDVILGLVLFAPGCVYPAHAHHGLTESYVCLTGAVSENHVGVYAPGSFIFNPPAHMHRITVARDEPALLLYAWVGGRDDLADQKMVLGRPRGGGAGQNLPLEGPRKAD</sequence>
<dbReference type="InterPro" id="IPR011051">
    <property type="entry name" value="RmlC_Cupin_sf"/>
</dbReference>
<feature type="region of interest" description="Disordered" evidence="1">
    <location>
        <begin position="1"/>
        <end position="22"/>
    </location>
</feature>
<keyword evidence="2" id="KW-0456">Lyase</keyword>
<dbReference type="Gene3D" id="2.60.120.10">
    <property type="entry name" value="Jelly Rolls"/>
    <property type="match status" value="1"/>
</dbReference>
<evidence type="ECO:0000313" key="3">
    <source>
        <dbReference type="Proteomes" id="UP000245680"/>
    </source>
</evidence>
<name>A0A2V2LKV3_9RHOB</name>
<dbReference type="InterPro" id="IPR014710">
    <property type="entry name" value="RmlC-like_jellyroll"/>
</dbReference>
<gene>
    <name evidence="2" type="ORF">DKT77_02550</name>
</gene>
<proteinExistence type="predicted"/>
<comment type="caution">
    <text evidence="2">The sequence shown here is derived from an EMBL/GenBank/DDBJ whole genome shotgun (WGS) entry which is preliminary data.</text>
</comment>
<organism evidence="2 3">
    <name type="scientific">Meridianimarinicoccus roseus</name>
    <dbReference type="NCBI Taxonomy" id="2072018"/>
    <lineage>
        <taxon>Bacteria</taxon>
        <taxon>Pseudomonadati</taxon>
        <taxon>Pseudomonadota</taxon>
        <taxon>Alphaproteobacteria</taxon>
        <taxon>Rhodobacterales</taxon>
        <taxon>Paracoccaceae</taxon>
        <taxon>Meridianimarinicoccus</taxon>
    </lineage>
</organism>
<dbReference type="OrthoDB" id="9083851at2"/>
<keyword evidence="3" id="KW-1185">Reference proteome</keyword>
<reference evidence="2 3" key="1">
    <citation type="submission" date="2018-05" db="EMBL/GenBank/DDBJ databases">
        <title>Rhodobacteraceae gen. nov., sp. nov. isolated from sea water.</title>
        <authorList>
            <person name="Ren Y."/>
        </authorList>
    </citation>
    <scope>NUCLEOTIDE SEQUENCE [LARGE SCALE GENOMIC DNA]</scope>
    <source>
        <strain evidence="2 3">TG-679</strain>
    </source>
</reference>
<feature type="region of interest" description="Disordered" evidence="1">
    <location>
        <begin position="232"/>
        <end position="253"/>
    </location>
</feature>
<evidence type="ECO:0000256" key="1">
    <source>
        <dbReference type="SAM" id="MobiDB-lite"/>
    </source>
</evidence>
<dbReference type="EMBL" id="QGKU01000010">
    <property type="protein sequence ID" value="PWR04194.1"/>
    <property type="molecule type" value="Genomic_DNA"/>
</dbReference>
<dbReference type="Pfam" id="PF16867">
    <property type="entry name" value="DMSP_lyase"/>
    <property type="match status" value="1"/>
</dbReference>
<dbReference type="AlphaFoldDB" id="A0A2V2LKV3"/>
<dbReference type="RefSeq" id="WP_109810179.1">
    <property type="nucleotide sequence ID" value="NZ_QGKU01000010.1"/>
</dbReference>
<evidence type="ECO:0000313" key="2">
    <source>
        <dbReference type="EMBL" id="PWR04194.1"/>
    </source>
</evidence>
<dbReference type="GO" id="GO:0047869">
    <property type="term" value="F:dimethylpropiothetin dethiomethylase activity"/>
    <property type="evidence" value="ECO:0007669"/>
    <property type="project" value="InterPro"/>
</dbReference>